<feature type="compositionally biased region" description="Basic and acidic residues" evidence="1">
    <location>
        <begin position="106"/>
        <end position="116"/>
    </location>
</feature>
<proteinExistence type="predicted"/>
<feature type="chain" id="PRO_5043043440" evidence="2">
    <location>
        <begin position="19"/>
        <end position="157"/>
    </location>
</feature>
<feature type="region of interest" description="Disordered" evidence="1">
    <location>
        <begin position="106"/>
        <end position="157"/>
    </location>
</feature>
<keyword evidence="2" id="KW-0732">Signal</keyword>
<keyword evidence="4" id="KW-1185">Reference proteome</keyword>
<evidence type="ECO:0000256" key="1">
    <source>
        <dbReference type="SAM" id="MobiDB-lite"/>
    </source>
</evidence>
<accession>A0AAP0RG57</accession>
<dbReference type="Proteomes" id="UP001415857">
    <property type="component" value="Unassembled WGS sequence"/>
</dbReference>
<dbReference type="EMBL" id="JBBPBK010000010">
    <property type="protein sequence ID" value="KAK9276178.1"/>
    <property type="molecule type" value="Genomic_DNA"/>
</dbReference>
<evidence type="ECO:0000313" key="4">
    <source>
        <dbReference type="Proteomes" id="UP001415857"/>
    </source>
</evidence>
<feature type="compositionally biased region" description="Pro residues" evidence="1">
    <location>
        <begin position="135"/>
        <end position="144"/>
    </location>
</feature>
<comment type="caution">
    <text evidence="3">The sequence shown here is derived from an EMBL/GenBank/DDBJ whole genome shotgun (WGS) entry which is preliminary data.</text>
</comment>
<evidence type="ECO:0000313" key="3">
    <source>
        <dbReference type="EMBL" id="KAK9276178.1"/>
    </source>
</evidence>
<organism evidence="3 4">
    <name type="scientific">Liquidambar formosana</name>
    <name type="common">Formosan gum</name>
    <dbReference type="NCBI Taxonomy" id="63359"/>
    <lineage>
        <taxon>Eukaryota</taxon>
        <taxon>Viridiplantae</taxon>
        <taxon>Streptophyta</taxon>
        <taxon>Embryophyta</taxon>
        <taxon>Tracheophyta</taxon>
        <taxon>Spermatophyta</taxon>
        <taxon>Magnoliopsida</taxon>
        <taxon>eudicotyledons</taxon>
        <taxon>Gunneridae</taxon>
        <taxon>Pentapetalae</taxon>
        <taxon>Saxifragales</taxon>
        <taxon>Altingiaceae</taxon>
        <taxon>Liquidambar</taxon>
    </lineage>
</organism>
<evidence type="ECO:0000256" key="2">
    <source>
        <dbReference type="SAM" id="SignalP"/>
    </source>
</evidence>
<sequence>MAFSTLMLVLGPLPPAAGGNDLHLKRPTMTITNRAVPLQLRSEGEQKVQAVKASSVSRRDMMLCLSAASLGGVYDFLFLTEPVEARTVKPEIRRKIREKLDMLREKAGVLKPKTDGENTNLPQPLAMDKKLPPLTRRPPPPNPQRSPVVPLVESILP</sequence>
<feature type="signal peptide" evidence="2">
    <location>
        <begin position="1"/>
        <end position="18"/>
    </location>
</feature>
<protein>
    <submittedName>
        <fullName evidence="3">Uncharacterized protein</fullName>
    </submittedName>
</protein>
<reference evidence="3 4" key="1">
    <citation type="journal article" date="2024" name="Plant J.">
        <title>Genome sequences and population genomics reveal climatic adaptation and genomic divergence between two closely related sweetgum species.</title>
        <authorList>
            <person name="Xu W.Q."/>
            <person name="Ren C.Q."/>
            <person name="Zhang X.Y."/>
            <person name="Comes H.P."/>
            <person name="Liu X.H."/>
            <person name="Li Y.G."/>
            <person name="Kettle C.J."/>
            <person name="Jalonen R."/>
            <person name="Gaisberger H."/>
            <person name="Ma Y.Z."/>
            <person name="Qiu Y.X."/>
        </authorList>
    </citation>
    <scope>NUCLEOTIDE SEQUENCE [LARGE SCALE GENOMIC DNA]</scope>
    <source>
        <strain evidence="3">Hangzhou</strain>
    </source>
</reference>
<gene>
    <name evidence="3" type="ORF">L1049_005709</name>
</gene>
<dbReference type="AlphaFoldDB" id="A0AAP0RG57"/>
<name>A0AAP0RG57_LIQFO</name>